<dbReference type="GO" id="GO:0031902">
    <property type="term" value="C:late endosome membrane"/>
    <property type="evidence" value="ECO:0007669"/>
    <property type="project" value="UniProtKB-SubCell"/>
</dbReference>
<dbReference type="PANTHER" id="PTHR23323">
    <property type="entry name" value="VACUOLAR PROTEIN SORTING-ASSOCIATED PROTEIN"/>
    <property type="match status" value="1"/>
</dbReference>
<feature type="domain" description="Pep3/Vps18 RING C-terminal" evidence="10">
    <location>
        <begin position="847"/>
        <end position="941"/>
    </location>
</feature>
<dbReference type="GO" id="GO:0030897">
    <property type="term" value="C:HOPS complex"/>
    <property type="evidence" value="ECO:0007669"/>
    <property type="project" value="TreeGrafter"/>
</dbReference>
<dbReference type="FunCoup" id="T1HVK6">
    <property type="interactions" value="1880"/>
</dbReference>
<dbReference type="GO" id="GO:0006886">
    <property type="term" value="P:intracellular protein transport"/>
    <property type="evidence" value="ECO:0007669"/>
    <property type="project" value="UniProtKB-UniRule"/>
</dbReference>
<dbReference type="OMA" id="WIQREKW"/>
<dbReference type="HOGENOM" id="CLU_003488_1_0_1"/>
<keyword evidence="12" id="KW-1185">Reference proteome</keyword>
<proteinExistence type="inferred from homology"/>
<dbReference type="GO" id="GO:0007040">
    <property type="term" value="P:lysosome organization"/>
    <property type="evidence" value="ECO:0007669"/>
    <property type="project" value="TreeGrafter"/>
</dbReference>
<sequence>MTSIIEQYEQESQRVTTSAALKPTSSSVGTNVLQLEDETPMFQKQKVNFEPTDRITHLAVSNDYIVLAMSNNVLLRFDLKKQKNQETISEIELNRVVPGVKLTGLFLDQTADHLLISFSTELLYLNRKFSKPKPVSKVRGHEITAIGWHATAGVPGDSTTKPILLGTSRGIIFEVEINADDGLFSSSIELYCKQVFDIGKGAAHAITGLEYHRVGKTDTYFVVATTVDRLYHFIGHSSNSEERPLLQNLFNKYLGLQESFQGIPSTIDSCLRLYVPMPKCTPTSLGWLTDNGIFYGQIEPDNEDKLLSGTKMYNLPPSPTSPLSFLITEFHILLLYNDHITGISTLSEQSIFDDYFNNTYGNLVNITKDSLKGTIWIYAEKAIFKYKVNSEDRHVWQIYADQGDYELAKKYCKDDPIRKDKVLILQAESFFNNKHYEESALYYAETQSSLEEVALKFLQVENDKALKIFLKKKLSRLRSTDKAQRTMLVLWVLELLLNQLGDLRTSGKTNTSIYNQAQEELDSFLVQPYTLECIKSNKQAVYDLMASHGDESNIVKLTKSSKDYEKVVSHFINKGEFQEALDVLRDQTNSELWYLFAPVLVEDEPKDTLAAFRSMGKNLNPVRLLPALIAASNRNNSDEIIKYLEFCTNELNCQDQPVHNFLLYLLAQNRPDRLMTYLALQGEEPSMVNYDIKYGVRVCKQYNRREACVQLLALLGLWESAVDLALTVNVQLAVQTVSLPHCNSTPNLSRKLWLKIAQHVVEQQNDIAQAMKFLEQCDLIKIEDILPFFPDFTTIDHFKDAICSSLQEYNQHIEDLKEEMEDATKSAEIIRNEILAFRSKYTIIQSTDTCCMCDTQLLLRPFYAFPCGHRFHSDCLIAELTPLLPQDVRETLLQLLVFVIINNLFCKQNYSQLSVTEKDKIKTELDGIVASQCLYCGDLMIELIDKPFIADEDYEKIRKEWE</sequence>
<dbReference type="GO" id="GO:0008270">
    <property type="term" value="F:zinc ion binding"/>
    <property type="evidence" value="ECO:0007669"/>
    <property type="project" value="UniProtKB-KW"/>
</dbReference>
<dbReference type="InterPro" id="IPR058919">
    <property type="entry name" value="Pep3/Vps18_RING_C"/>
</dbReference>
<feature type="domain" description="Pep3/Vps18 beta-propeller" evidence="9">
    <location>
        <begin position="40"/>
        <end position="388"/>
    </location>
</feature>
<organism evidence="11 12">
    <name type="scientific">Rhodnius prolixus</name>
    <name type="common">Triatomid bug</name>
    <dbReference type="NCBI Taxonomy" id="13249"/>
    <lineage>
        <taxon>Eukaryota</taxon>
        <taxon>Metazoa</taxon>
        <taxon>Ecdysozoa</taxon>
        <taxon>Arthropoda</taxon>
        <taxon>Hexapoda</taxon>
        <taxon>Insecta</taxon>
        <taxon>Pterygota</taxon>
        <taxon>Neoptera</taxon>
        <taxon>Paraneoptera</taxon>
        <taxon>Hemiptera</taxon>
        <taxon>Heteroptera</taxon>
        <taxon>Panheteroptera</taxon>
        <taxon>Cimicomorpha</taxon>
        <taxon>Reduviidae</taxon>
        <taxon>Triatominae</taxon>
        <taxon>Rhodnius</taxon>
    </lineage>
</organism>
<evidence type="ECO:0000256" key="4">
    <source>
        <dbReference type="ARBA" id="ARBA00022723"/>
    </source>
</evidence>
<evidence type="ECO:0000256" key="5">
    <source>
        <dbReference type="ARBA" id="ARBA00022771"/>
    </source>
</evidence>
<dbReference type="GO" id="GO:0007032">
    <property type="term" value="P:endosome organization"/>
    <property type="evidence" value="ECO:0007669"/>
    <property type="project" value="TreeGrafter"/>
</dbReference>
<reference evidence="11" key="1">
    <citation type="submission" date="2015-05" db="UniProtKB">
        <authorList>
            <consortium name="EnsemblMetazoa"/>
        </authorList>
    </citation>
    <scope>IDENTIFICATION</scope>
</reference>
<dbReference type="eggNOG" id="KOG2034">
    <property type="taxonomic scope" value="Eukaryota"/>
</dbReference>
<dbReference type="Pfam" id="PF26148">
    <property type="entry name" value="VPS18_RING_C"/>
    <property type="match status" value="1"/>
</dbReference>
<dbReference type="InterPro" id="IPR000547">
    <property type="entry name" value="Clathrin_H-chain/VPS_repeat"/>
</dbReference>
<dbReference type="Proteomes" id="UP000015103">
    <property type="component" value="Unassembled WGS sequence"/>
</dbReference>
<dbReference type="EnsemblMetazoa" id="RPRC008076-RA">
    <property type="protein sequence ID" value="RPRC008076-PA"/>
    <property type="gene ID" value="RPRC008076"/>
</dbReference>
<evidence type="ECO:0000256" key="2">
    <source>
        <dbReference type="ARBA" id="ARBA00010454"/>
    </source>
</evidence>
<dbReference type="EMBL" id="ACPB03014176">
    <property type="status" value="NOT_ANNOTATED_CDS"/>
    <property type="molecule type" value="Genomic_DNA"/>
</dbReference>
<keyword evidence="5" id="KW-0863">Zinc-finger</keyword>
<dbReference type="STRING" id="13249.T1HVK6"/>
<dbReference type="InParanoid" id="T1HVK6"/>
<comment type="similarity">
    <text evidence="2">Belongs to the VPS18 family.</text>
</comment>
<comment type="subcellular location">
    <subcellularLocation>
        <location evidence="1">Late endosome membrane</location>
        <topology evidence="1">Peripheral membrane protein</topology>
        <orientation evidence="1">Cytoplasmic side</orientation>
    </subcellularLocation>
</comment>
<evidence type="ECO:0000313" key="11">
    <source>
        <dbReference type="EnsemblMetazoa" id="RPRC008076-PA"/>
    </source>
</evidence>
<evidence type="ECO:0000259" key="9">
    <source>
        <dbReference type="Pfam" id="PF05131"/>
    </source>
</evidence>
<keyword evidence="7" id="KW-0472">Membrane</keyword>
<dbReference type="VEuPathDB" id="VectorBase:RPRC008076"/>
<keyword evidence="6" id="KW-0862">Zinc</keyword>
<dbReference type="GO" id="GO:0030674">
    <property type="term" value="F:protein-macromolecule adaptor activity"/>
    <property type="evidence" value="ECO:0007669"/>
    <property type="project" value="TreeGrafter"/>
</dbReference>
<evidence type="ECO:0000256" key="3">
    <source>
        <dbReference type="ARBA" id="ARBA00017338"/>
    </source>
</evidence>
<dbReference type="GO" id="GO:0008333">
    <property type="term" value="P:endosome to lysosome transport"/>
    <property type="evidence" value="ECO:0007669"/>
    <property type="project" value="TreeGrafter"/>
</dbReference>
<dbReference type="GO" id="GO:0048284">
    <property type="term" value="P:organelle fusion"/>
    <property type="evidence" value="ECO:0007669"/>
    <property type="project" value="TreeGrafter"/>
</dbReference>
<dbReference type="Pfam" id="PF05131">
    <property type="entry name" value="Pep3_Vps18"/>
    <property type="match status" value="1"/>
</dbReference>
<name>T1HVK6_RHOPR</name>
<evidence type="ECO:0000256" key="1">
    <source>
        <dbReference type="ARBA" id="ARBA00004492"/>
    </source>
</evidence>
<dbReference type="GO" id="GO:0006904">
    <property type="term" value="P:vesicle docking involved in exocytosis"/>
    <property type="evidence" value="ECO:0007669"/>
    <property type="project" value="TreeGrafter"/>
</dbReference>
<dbReference type="CDD" id="cd16462">
    <property type="entry name" value="RING-H2_Pep3p-like"/>
    <property type="match status" value="1"/>
</dbReference>
<dbReference type="InterPro" id="IPR007810">
    <property type="entry name" value="Pep3/Vps18_beta-prop"/>
</dbReference>
<evidence type="ECO:0000313" key="12">
    <source>
        <dbReference type="Proteomes" id="UP000015103"/>
    </source>
</evidence>
<dbReference type="PANTHER" id="PTHR23323:SF26">
    <property type="entry name" value="VACUOLAR PROTEIN SORTING-ASSOCIATED PROTEIN 18 HOMOLOG"/>
    <property type="match status" value="1"/>
</dbReference>
<accession>T1HVK6</accession>
<evidence type="ECO:0000256" key="7">
    <source>
        <dbReference type="ARBA" id="ARBA00023136"/>
    </source>
</evidence>
<dbReference type="AlphaFoldDB" id="T1HVK6"/>
<feature type="repeat" description="CHCR" evidence="8">
    <location>
        <begin position="612"/>
        <end position="769"/>
    </location>
</feature>
<keyword evidence="4" id="KW-0479">Metal-binding</keyword>
<evidence type="ECO:0000256" key="6">
    <source>
        <dbReference type="ARBA" id="ARBA00022833"/>
    </source>
</evidence>
<dbReference type="SUPFAM" id="SSF57850">
    <property type="entry name" value="RING/U-box"/>
    <property type="match status" value="1"/>
</dbReference>
<evidence type="ECO:0000259" key="10">
    <source>
        <dbReference type="Pfam" id="PF26148"/>
    </source>
</evidence>
<evidence type="ECO:0000256" key="8">
    <source>
        <dbReference type="PROSITE-ProRule" id="PRU01006"/>
    </source>
</evidence>
<protein>
    <recommendedName>
        <fullName evidence="3">Vacuolar protein sorting-associated protein 18 homolog</fullName>
    </recommendedName>
</protein>
<dbReference type="PROSITE" id="PS50236">
    <property type="entry name" value="CHCR"/>
    <property type="match status" value="1"/>
</dbReference>